<keyword evidence="2" id="KW-1185">Reference proteome</keyword>
<gene>
    <name evidence="1" type="ORF">GCM10009575_094810</name>
</gene>
<dbReference type="Proteomes" id="UP001500418">
    <property type="component" value="Unassembled WGS sequence"/>
</dbReference>
<protein>
    <submittedName>
        <fullName evidence="1">Uncharacterized protein</fullName>
    </submittedName>
</protein>
<proteinExistence type="predicted"/>
<evidence type="ECO:0000313" key="2">
    <source>
        <dbReference type="Proteomes" id="UP001500418"/>
    </source>
</evidence>
<organism evidence="1 2">
    <name type="scientific">Streptomyces rhizosphaericus</name>
    <dbReference type="NCBI Taxonomy" id="114699"/>
    <lineage>
        <taxon>Bacteria</taxon>
        <taxon>Bacillati</taxon>
        <taxon>Actinomycetota</taxon>
        <taxon>Actinomycetes</taxon>
        <taxon>Kitasatosporales</taxon>
        <taxon>Streptomycetaceae</taxon>
        <taxon>Streptomyces</taxon>
        <taxon>Streptomyces violaceusniger group</taxon>
    </lineage>
</organism>
<reference evidence="1 2" key="1">
    <citation type="journal article" date="2019" name="Int. J. Syst. Evol. Microbiol.">
        <title>The Global Catalogue of Microorganisms (GCM) 10K type strain sequencing project: providing services to taxonomists for standard genome sequencing and annotation.</title>
        <authorList>
            <consortium name="The Broad Institute Genomics Platform"/>
            <consortium name="The Broad Institute Genome Sequencing Center for Infectious Disease"/>
            <person name="Wu L."/>
            <person name="Ma J."/>
        </authorList>
    </citation>
    <scope>NUCLEOTIDE SEQUENCE [LARGE SCALE GENOMIC DNA]</scope>
    <source>
        <strain evidence="1 2">JCM 11444</strain>
    </source>
</reference>
<name>A0ABN1RP44_9ACTN</name>
<comment type="caution">
    <text evidence="1">The sequence shown here is derived from an EMBL/GenBank/DDBJ whole genome shotgun (WGS) entry which is preliminary data.</text>
</comment>
<dbReference type="EMBL" id="BAAAID010000132">
    <property type="protein sequence ID" value="GAA0960934.1"/>
    <property type="molecule type" value="Genomic_DNA"/>
</dbReference>
<evidence type="ECO:0000313" key="1">
    <source>
        <dbReference type="EMBL" id="GAA0960934.1"/>
    </source>
</evidence>
<accession>A0ABN1RP44</accession>
<sequence>MKRRLPLTEIIAAGMAAYIGYQLDSYGVPLVMTLASSLAMFLAFRDAIHQFTGVARAVTHRCPDRGCDFMVRLTGRSAAESRRWQEIAAAHPRHQ</sequence>